<dbReference type="InterPro" id="IPR006015">
    <property type="entry name" value="Universal_stress_UspA"/>
</dbReference>
<accession>A0AAW5W2Y8</accession>
<protein>
    <submittedName>
        <fullName evidence="3">Universal stress protein</fullName>
    </submittedName>
</protein>
<feature type="domain" description="UspA" evidence="2">
    <location>
        <begin position="3"/>
        <end position="157"/>
    </location>
</feature>
<sequence>MIKILACIDTSSYADSVCDLTAWAAQRLLSSVELLHVVQRKSAVQERYDRTGAIGLGVKTDLLEELTRIEEAQGKLAIEAGRVLLDAAADRLRAAGIHDLTQAHRHGGIVETILEREKECDLLVMGNRGASAEFAIAHLGSKIERVVRASKKPILIAPSAIGNIKDVILAYDGGPSAKRALELMASSPLFANLKLHAVFVGEDNEQHRAMLVNAQQQISEYGRSLSTNILNGSPEQVIAELMNTTHDAMLMMGAYGHSPLRNLIVGSTTTSLIRMVDEPMLLIR</sequence>
<dbReference type="Gene3D" id="3.40.50.12370">
    <property type="match status" value="1"/>
</dbReference>
<dbReference type="SUPFAM" id="SSF52402">
    <property type="entry name" value="Adenine nucleotide alpha hydrolases-like"/>
    <property type="match status" value="2"/>
</dbReference>
<dbReference type="Pfam" id="PF00582">
    <property type="entry name" value="Usp"/>
    <property type="match status" value="2"/>
</dbReference>
<dbReference type="GeneID" id="94039803"/>
<evidence type="ECO:0000256" key="1">
    <source>
        <dbReference type="ARBA" id="ARBA00008791"/>
    </source>
</evidence>
<dbReference type="CDD" id="cd00293">
    <property type="entry name" value="USP-like"/>
    <property type="match status" value="2"/>
</dbReference>
<dbReference type="InterPro" id="IPR006016">
    <property type="entry name" value="UspA"/>
</dbReference>
<evidence type="ECO:0000259" key="2">
    <source>
        <dbReference type="Pfam" id="PF00582"/>
    </source>
</evidence>
<reference evidence="3" key="1">
    <citation type="submission" date="2022-11" db="EMBL/GenBank/DDBJ databases">
        <title>Biodiversity and phylogenetic relationships of bacteria.</title>
        <authorList>
            <person name="Machado R.A.R."/>
            <person name="Bhat A."/>
            <person name="Loulou A."/>
            <person name="Kallel S."/>
        </authorList>
    </citation>
    <scope>NUCLEOTIDE SEQUENCE</scope>
    <source>
        <strain evidence="3">DSM 16503</strain>
    </source>
</reference>
<name>A0AAW5W2Y8_9BURK</name>
<dbReference type="Proteomes" id="UP001208074">
    <property type="component" value="Unassembled WGS sequence"/>
</dbReference>
<feature type="domain" description="UspA" evidence="2">
    <location>
        <begin position="166"/>
        <end position="284"/>
    </location>
</feature>
<dbReference type="PRINTS" id="PR01438">
    <property type="entry name" value="UNVRSLSTRESS"/>
</dbReference>
<comment type="caution">
    <text evidence="3">The sequence shown here is derived from an EMBL/GenBank/DDBJ whole genome shotgun (WGS) entry which is preliminary data.</text>
</comment>
<dbReference type="PANTHER" id="PTHR46268">
    <property type="entry name" value="STRESS RESPONSE PROTEIN NHAX"/>
    <property type="match status" value="1"/>
</dbReference>
<gene>
    <name evidence="3" type="ORF">OSH02_19065</name>
</gene>
<organism evidence="3 4">
    <name type="scientific">Alcaligenes phenolicus</name>
    <dbReference type="NCBI Taxonomy" id="232846"/>
    <lineage>
        <taxon>Bacteria</taxon>
        <taxon>Pseudomonadati</taxon>
        <taxon>Pseudomonadota</taxon>
        <taxon>Betaproteobacteria</taxon>
        <taxon>Burkholderiales</taxon>
        <taxon>Alcaligenaceae</taxon>
        <taxon>Alcaligenes</taxon>
    </lineage>
</organism>
<evidence type="ECO:0000313" key="3">
    <source>
        <dbReference type="EMBL" id="MCX5567478.1"/>
    </source>
</evidence>
<dbReference type="PANTHER" id="PTHR46268:SF6">
    <property type="entry name" value="UNIVERSAL STRESS PROTEIN UP12"/>
    <property type="match status" value="1"/>
</dbReference>
<comment type="similarity">
    <text evidence="1">Belongs to the universal stress protein A family.</text>
</comment>
<dbReference type="AlphaFoldDB" id="A0AAW5W2Y8"/>
<proteinExistence type="inferred from homology"/>
<dbReference type="RefSeq" id="WP_003799893.1">
    <property type="nucleotide sequence ID" value="NZ_DAMBOE010000004.1"/>
</dbReference>
<dbReference type="EMBL" id="JAPKNB010000022">
    <property type="protein sequence ID" value="MCX5567478.1"/>
    <property type="molecule type" value="Genomic_DNA"/>
</dbReference>
<evidence type="ECO:0000313" key="4">
    <source>
        <dbReference type="Proteomes" id="UP001208074"/>
    </source>
</evidence>